<keyword evidence="1" id="KW-0732">Signal</keyword>
<gene>
    <name evidence="4" type="primary">BTBD17</name>
</gene>
<name>A0A3Q0EFX7_CARSF</name>
<feature type="signal peptide" evidence="1">
    <location>
        <begin position="1"/>
        <end position="31"/>
    </location>
</feature>
<dbReference type="CTD" id="388419"/>
<dbReference type="InterPro" id="IPR051481">
    <property type="entry name" value="BTB-POZ/Galectin-3-binding"/>
</dbReference>
<reference evidence="4" key="1">
    <citation type="submission" date="2025-08" db="UniProtKB">
        <authorList>
            <consortium name="RefSeq"/>
        </authorList>
    </citation>
    <scope>IDENTIFICATION</scope>
</reference>
<organism evidence="3 4">
    <name type="scientific">Carlito syrichta</name>
    <name type="common">Philippine tarsier</name>
    <name type="synonym">Tarsius syrichta</name>
    <dbReference type="NCBI Taxonomy" id="1868482"/>
    <lineage>
        <taxon>Eukaryota</taxon>
        <taxon>Metazoa</taxon>
        <taxon>Chordata</taxon>
        <taxon>Craniata</taxon>
        <taxon>Vertebrata</taxon>
        <taxon>Euteleostomi</taxon>
        <taxon>Mammalia</taxon>
        <taxon>Eutheria</taxon>
        <taxon>Euarchontoglires</taxon>
        <taxon>Primates</taxon>
        <taxon>Haplorrhini</taxon>
        <taxon>Tarsiiformes</taxon>
        <taxon>Tarsiidae</taxon>
        <taxon>Carlito</taxon>
    </lineage>
</organism>
<dbReference type="OrthoDB" id="2359033at2759"/>
<dbReference type="PANTHER" id="PTHR24410:SF12">
    <property type="entry name" value="BTB_POZ DOMAIN-CONTAINING PROTEIN 17"/>
    <property type="match status" value="1"/>
</dbReference>
<dbReference type="Gene3D" id="3.30.710.10">
    <property type="entry name" value="Potassium Channel Kv1.1, Chain A"/>
    <property type="match status" value="1"/>
</dbReference>
<evidence type="ECO:0000313" key="3">
    <source>
        <dbReference type="Proteomes" id="UP000189704"/>
    </source>
</evidence>
<dbReference type="Proteomes" id="UP000189704">
    <property type="component" value="Unplaced"/>
</dbReference>
<evidence type="ECO:0000259" key="2">
    <source>
        <dbReference type="PROSITE" id="PS50097"/>
    </source>
</evidence>
<proteinExistence type="predicted"/>
<dbReference type="InterPro" id="IPR000210">
    <property type="entry name" value="BTB/POZ_dom"/>
</dbReference>
<dbReference type="Pfam" id="PF23651">
    <property type="entry name" value="TRAF_BTBD17"/>
    <property type="match status" value="1"/>
</dbReference>
<accession>A0A3Q0EFX7</accession>
<dbReference type="GeneID" id="103272510"/>
<dbReference type="PROSITE" id="PS50097">
    <property type="entry name" value="BTB"/>
    <property type="match status" value="1"/>
</dbReference>
<feature type="chain" id="PRO_5018178419" evidence="1">
    <location>
        <begin position="32"/>
        <end position="178"/>
    </location>
</feature>
<dbReference type="InterPro" id="IPR011333">
    <property type="entry name" value="SKP1/BTB/POZ_sf"/>
</dbReference>
<dbReference type="InterPro" id="IPR056184">
    <property type="entry name" value="TRAF_BTBD17"/>
</dbReference>
<evidence type="ECO:0000256" key="1">
    <source>
        <dbReference type="SAM" id="SignalP"/>
    </source>
</evidence>
<dbReference type="SUPFAM" id="SSF54695">
    <property type="entry name" value="POZ domain"/>
    <property type="match status" value="1"/>
</dbReference>
<dbReference type="AlphaFoldDB" id="A0A3Q0EFX7"/>
<dbReference type="RefSeq" id="XP_021573857.1">
    <property type="nucleotide sequence ID" value="XM_021718182.1"/>
</dbReference>
<dbReference type="KEGG" id="csyr:103272510"/>
<keyword evidence="3" id="KW-1185">Reference proteome</keyword>
<feature type="domain" description="BTB" evidence="2">
    <location>
        <begin position="63"/>
        <end position="137"/>
    </location>
</feature>
<protein>
    <submittedName>
        <fullName evidence="4">BTB/POZ domain-containing protein 17</fullName>
    </submittedName>
</protein>
<sequence>MLRLGHCKPGSWGSFWAILTLVGLVARAAQRADLSGEATGTSINHSQVLLHRLQELLRQGNASDVVLRVQAAGTDEVRVFHAHRLLLGLHSDLFRELLSNQSEVMLQEPRDCAAVFDKFQGRLVVRHAYSFHQSSEEAGDFLAHADLQRRNSEYLVENALHLHLIVKPVYHTLIRTPE</sequence>
<dbReference type="PANTHER" id="PTHR24410">
    <property type="entry name" value="HL07962P-RELATED"/>
    <property type="match status" value="1"/>
</dbReference>
<evidence type="ECO:0000313" key="4">
    <source>
        <dbReference type="RefSeq" id="XP_021573857.1"/>
    </source>
</evidence>